<dbReference type="OrthoDB" id="195446at2759"/>
<dbReference type="AlphaFoldDB" id="A0A5N5X436"/>
<accession>A0A5N5X436</accession>
<proteinExistence type="predicted"/>
<protein>
    <submittedName>
        <fullName evidence="1">Uncharacterized protein</fullName>
    </submittedName>
</protein>
<dbReference type="EMBL" id="ML732214">
    <property type="protein sequence ID" value="KAB8074142.1"/>
    <property type="molecule type" value="Genomic_DNA"/>
</dbReference>
<name>A0A5N5X436_9EURO</name>
<gene>
    <name evidence="1" type="ORF">BDV29DRAFT_125531</name>
</gene>
<keyword evidence="2" id="KW-1185">Reference proteome</keyword>
<evidence type="ECO:0000313" key="1">
    <source>
        <dbReference type="EMBL" id="KAB8074142.1"/>
    </source>
</evidence>
<reference evidence="1 2" key="1">
    <citation type="submission" date="2019-04" db="EMBL/GenBank/DDBJ databases">
        <title>Friends and foes A comparative genomics study of 23 Aspergillus species from section Flavi.</title>
        <authorList>
            <consortium name="DOE Joint Genome Institute"/>
            <person name="Kjaerbolling I."/>
            <person name="Vesth T."/>
            <person name="Frisvad J.C."/>
            <person name="Nybo J.L."/>
            <person name="Theobald S."/>
            <person name="Kildgaard S."/>
            <person name="Isbrandt T."/>
            <person name="Kuo A."/>
            <person name="Sato A."/>
            <person name="Lyhne E.K."/>
            <person name="Kogle M.E."/>
            <person name="Wiebenga A."/>
            <person name="Kun R.S."/>
            <person name="Lubbers R.J."/>
            <person name="Makela M.R."/>
            <person name="Barry K."/>
            <person name="Chovatia M."/>
            <person name="Clum A."/>
            <person name="Daum C."/>
            <person name="Haridas S."/>
            <person name="He G."/>
            <person name="LaButti K."/>
            <person name="Lipzen A."/>
            <person name="Mondo S."/>
            <person name="Riley R."/>
            <person name="Salamov A."/>
            <person name="Simmons B.A."/>
            <person name="Magnuson J.K."/>
            <person name="Henrissat B."/>
            <person name="Mortensen U.H."/>
            <person name="Larsen T.O."/>
            <person name="Devries R.P."/>
            <person name="Grigoriev I.V."/>
            <person name="Machida M."/>
            <person name="Baker S.E."/>
            <person name="Andersen M.R."/>
        </authorList>
    </citation>
    <scope>NUCLEOTIDE SEQUENCE [LARGE SCALE GENOMIC DNA]</scope>
    <source>
        <strain evidence="1 2">CBS 151.66</strain>
    </source>
</reference>
<organism evidence="1 2">
    <name type="scientific">Aspergillus leporis</name>
    <dbReference type="NCBI Taxonomy" id="41062"/>
    <lineage>
        <taxon>Eukaryota</taxon>
        <taxon>Fungi</taxon>
        <taxon>Dikarya</taxon>
        <taxon>Ascomycota</taxon>
        <taxon>Pezizomycotina</taxon>
        <taxon>Eurotiomycetes</taxon>
        <taxon>Eurotiomycetidae</taxon>
        <taxon>Eurotiales</taxon>
        <taxon>Aspergillaceae</taxon>
        <taxon>Aspergillus</taxon>
        <taxon>Aspergillus subgen. Circumdati</taxon>
    </lineage>
</organism>
<evidence type="ECO:0000313" key="2">
    <source>
        <dbReference type="Proteomes" id="UP000326565"/>
    </source>
</evidence>
<dbReference type="Proteomes" id="UP000326565">
    <property type="component" value="Unassembled WGS sequence"/>
</dbReference>
<sequence>MSTGSAALSIDLQDVEINMSAREPSTEQGLELHEITTSCHEVLTDVERILDQYCELEASSSADGQERKKKTKRGWKRLRWEPQVIRDLRSRIDSNKSLGCVQYPCDQMWLSVERYAAQHSDYNS</sequence>